<dbReference type="NCBIfam" id="TIGR00508">
    <property type="entry name" value="bioA"/>
    <property type="match status" value="1"/>
</dbReference>
<sequence length="448" mass="49708">MMQAYPNNEPDRSVGVETSLRERDQAVIWHPFTQMQTAPLPIPIVRGEGAVLFSEDGNAYIDAVSSWWVTIHGHSHPYIAERIYKQLQTLEHVIFAGFTHQPAIELAERLLPLLPNNQRKVFYSDNGSTAVEVALKMAFQYWHNIGQPRRKVIALEGAYHGDTFGAMAVSGRSAFTAPFVPFLFDVEYIPTPVAGQEQTALDQLQARLSDEVAAFIVEPLVQGSGGMVMYEPDVLDQFISLARRHGVLIIADEVMTGFGRTGKLFASYHLREQPDLISLSKGLTGGTMALGVTTCTQEIYDAFLSEDRYKTLFHGHSFTANPLACTAALASLDLLLADETQAAIQRIVQRHAAFAEALRQKPGIKNMRQRGTILAFDLGADGQTSSYFSTIRDVAYNFLLNEGVLMRPLGNVLYIFPPYCITDEQLDTVYAAVEKLLKYLDQQPASSL</sequence>
<dbReference type="PIRSF" id="PIRSF000521">
    <property type="entry name" value="Transaminase_4ab_Lys_Orn"/>
    <property type="match status" value="1"/>
</dbReference>
<gene>
    <name evidence="9 10" type="primary">bioA</name>
    <name evidence="10" type="ORF">ACFQ4C_22560</name>
</gene>
<feature type="binding site" evidence="9">
    <location>
        <begin position="127"/>
        <end position="128"/>
    </location>
    <ligand>
        <name>pyridoxal 5'-phosphate</name>
        <dbReference type="ChEBI" id="CHEBI:597326"/>
    </ligand>
</feature>
<feature type="binding site" evidence="9">
    <location>
        <position position="281"/>
    </location>
    <ligand>
        <name>substrate</name>
    </ligand>
</feature>
<feature type="binding site" evidence="9">
    <location>
        <begin position="316"/>
        <end position="317"/>
    </location>
    <ligand>
        <name>pyridoxal 5'-phosphate</name>
        <dbReference type="ChEBI" id="CHEBI:597326"/>
    </ligand>
</feature>
<evidence type="ECO:0000256" key="9">
    <source>
        <dbReference type="HAMAP-Rule" id="MF_00834"/>
    </source>
</evidence>
<feature type="binding site" evidence="9">
    <location>
        <position position="407"/>
    </location>
    <ligand>
        <name>substrate</name>
    </ligand>
</feature>
<keyword evidence="5 9" id="KW-0949">S-adenosyl-L-methionine</keyword>
<evidence type="ECO:0000256" key="3">
    <source>
        <dbReference type="ARBA" id="ARBA00022576"/>
    </source>
</evidence>
<comment type="caution">
    <text evidence="10">The sequence shown here is derived from an EMBL/GenBank/DDBJ whole genome shotgun (WGS) entry which is preliminary data.</text>
</comment>
<dbReference type="InterPro" id="IPR015421">
    <property type="entry name" value="PyrdxlP-dep_Trfase_major"/>
</dbReference>
<evidence type="ECO:0000313" key="11">
    <source>
        <dbReference type="Proteomes" id="UP001597116"/>
    </source>
</evidence>
<dbReference type="Gene3D" id="3.40.640.10">
    <property type="entry name" value="Type I PLP-dependent aspartate aminotransferase-like (Major domain)"/>
    <property type="match status" value="1"/>
</dbReference>
<dbReference type="InterPro" id="IPR015424">
    <property type="entry name" value="PyrdxlP-dep_Trfase"/>
</dbReference>
<evidence type="ECO:0000256" key="7">
    <source>
        <dbReference type="ARBA" id="ARBA00022898"/>
    </source>
</evidence>
<feature type="binding site" evidence="9">
    <location>
        <position position="159"/>
    </location>
    <ligand>
        <name>substrate</name>
    </ligand>
</feature>
<reference evidence="11" key="1">
    <citation type="journal article" date="2019" name="Int. J. Syst. Evol. Microbiol.">
        <title>The Global Catalogue of Microorganisms (GCM) 10K type strain sequencing project: providing services to taxonomists for standard genome sequencing and annotation.</title>
        <authorList>
            <consortium name="The Broad Institute Genomics Platform"/>
            <consortium name="The Broad Institute Genome Sequencing Center for Infectious Disease"/>
            <person name="Wu L."/>
            <person name="Ma J."/>
        </authorList>
    </citation>
    <scope>NUCLEOTIDE SEQUENCE [LARGE SCALE GENOMIC DNA]</scope>
    <source>
        <strain evidence="11">CCUG 55608</strain>
    </source>
</reference>
<keyword evidence="4 9" id="KW-0808">Transferase</keyword>
<dbReference type="Pfam" id="PF00202">
    <property type="entry name" value="Aminotran_3"/>
    <property type="match status" value="1"/>
</dbReference>
<comment type="subcellular location">
    <subcellularLocation>
        <location evidence="9">Cytoplasm</location>
    </subcellularLocation>
</comment>
<evidence type="ECO:0000256" key="6">
    <source>
        <dbReference type="ARBA" id="ARBA00022756"/>
    </source>
</evidence>
<comment type="subunit">
    <text evidence="9">Homodimer.</text>
</comment>
<organism evidence="10 11">
    <name type="scientific">Larkinella insperata</name>
    <dbReference type="NCBI Taxonomy" id="332158"/>
    <lineage>
        <taxon>Bacteria</taxon>
        <taxon>Pseudomonadati</taxon>
        <taxon>Bacteroidota</taxon>
        <taxon>Cytophagia</taxon>
        <taxon>Cytophagales</taxon>
        <taxon>Spirosomataceae</taxon>
        <taxon>Larkinella</taxon>
    </lineage>
</organism>
<evidence type="ECO:0000256" key="1">
    <source>
        <dbReference type="ARBA" id="ARBA00001933"/>
    </source>
</evidence>
<feature type="binding site" evidence="9">
    <location>
        <position position="67"/>
    </location>
    <ligand>
        <name>substrate</name>
    </ligand>
</feature>
<keyword evidence="6 9" id="KW-0093">Biotin biosynthesis</keyword>
<comment type="function">
    <text evidence="9">Catalyzes the transfer of the alpha-amino group from S-adenosyl-L-methionine (SAM) to 7-keto-8-aminopelargonic acid (KAPA) to form 7,8-diaminopelargonic acid (DAPA). It is the only aminotransferase known to utilize SAM as an amino donor.</text>
</comment>
<comment type="pathway">
    <text evidence="2 9">Cofactor biosynthesis; biotin biosynthesis; 7,8-diaminononanoate from 8-amino-7-oxononanoate (SAM route): step 1/1.</text>
</comment>
<dbReference type="InterPro" id="IPR005814">
    <property type="entry name" value="Aminotrans_3"/>
</dbReference>
<dbReference type="RefSeq" id="WP_265993537.1">
    <property type="nucleotide sequence ID" value="NZ_CP110973.1"/>
</dbReference>
<accession>A0ABW3QFA1</accession>
<keyword evidence="3 9" id="KW-0032">Aminotransferase</keyword>
<proteinExistence type="inferred from homology"/>
<dbReference type="InterPro" id="IPR005815">
    <property type="entry name" value="BioA"/>
</dbReference>
<evidence type="ECO:0000256" key="4">
    <source>
        <dbReference type="ARBA" id="ARBA00022679"/>
    </source>
</evidence>
<dbReference type="CDD" id="cd00610">
    <property type="entry name" value="OAT_like"/>
    <property type="match status" value="1"/>
</dbReference>
<keyword evidence="11" id="KW-1185">Reference proteome</keyword>
<feature type="site" description="Participates in the substrate recognition with KAPA and in a stacking interaction with the adenine ring of SAM" evidence="9">
    <location>
        <position position="32"/>
    </location>
</feature>
<evidence type="ECO:0000256" key="8">
    <source>
        <dbReference type="ARBA" id="ARBA00048449"/>
    </source>
</evidence>
<keyword evidence="7 9" id="KW-0663">Pyridoxal phosphate</keyword>
<evidence type="ECO:0000313" key="10">
    <source>
        <dbReference type="EMBL" id="MFD1143925.1"/>
    </source>
</evidence>
<dbReference type="PANTHER" id="PTHR42684">
    <property type="entry name" value="ADENOSYLMETHIONINE-8-AMINO-7-OXONONANOATE AMINOTRANSFERASE"/>
    <property type="match status" value="1"/>
</dbReference>
<dbReference type="GO" id="GO:0004015">
    <property type="term" value="F:adenosylmethionine-8-amino-7-oxononanoate transaminase activity"/>
    <property type="evidence" value="ECO:0007669"/>
    <property type="project" value="UniProtKB-EC"/>
</dbReference>
<feature type="modified residue" description="N6-(pyridoxal phosphate)lysine" evidence="9">
    <location>
        <position position="281"/>
    </location>
</feature>
<comment type="similarity">
    <text evidence="9">Belongs to the class-III pyridoxal-phosphate-dependent aminotransferase family. BioA subfamily.</text>
</comment>
<evidence type="ECO:0000256" key="2">
    <source>
        <dbReference type="ARBA" id="ARBA00005063"/>
    </source>
</evidence>
<dbReference type="NCBIfam" id="NF004624">
    <property type="entry name" value="PRK05964.1"/>
    <property type="match status" value="1"/>
</dbReference>
<dbReference type="HAMAP" id="MF_00834">
    <property type="entry name" value="BioA"/>
    <property type="match status" value="1"/>
</dbReference>
<name>A0ABW3QFA1_9BACT</name>
<dbReference type="Gene3D" id="3.90.1150.10">
    <property type="entry name" value="Aspartate Aminotransferase, domain 1"/>
    <property type="match status" value="1"/>
</dbReference>
<comment type="catalytic activity">
    <reaction evidence="8 9">
        <text>(8S)-8-amino-7-oxononanoate + S-adenosyl-L-methionine = S-adenosyl-4-methylsulfanyl-2-oxobutanoate + (7R,8S)-7,8-diammoniononanoate</text>
        <dbReference type="Rhea" id="RHEA:16861"/>
        <dbReference type="ChEBI" id="CHEBI:16490"/>
        <dbReference type="ChEBI" id="CHEBI:59789"/>
        <dbReference type="ChEBI" id="CHEBI:149468"/>
        <dbReference type="ChEBI" id="CHEBI:149469"/>
        <dbReference type="EC" id="2.6.1.62"/>
    </reaction>
</comment>
<keyword evidence="9" id="KW-0963">Cytoplasm</keyword>
<comment type="cofactor">
    <cofactor evidence="1 9">
        <name>pyridoxal 5'-phosphate</name>
        <dbReference type="ChEBI" id="CHEBI:597326"/>
    </cofactor>
</comment>
<evidence type="ECO:0000256" key="5">
    <source>
        <dbReference type="ARBA" id="ARBA00022691"/>
    </source>
</evidence>
<dbReference type="EMBL" id="JBHTLP010000019">
    <property type="protein sequence ID" value="MFD1143925.1"/>
    <property type="molecule type" value="Genomic_DNA"/>
</dbReference>
<feature type="binding site" evidence="9">
    <location>
        <position position="315"/>
    </location>
    <ligand>
        <name>substrate</name>
    </ligand>
</feature>
<dbReference type="InterPro" id="IPR015422">
    <property type="entry name" value="PyrdxlP-dep_Trfase_small"/>
</dbReference>
<dbReference type="Proteomes" id="UP001597116">
    <property type="component" value="Unassembled WGS sequence"/>
</dbReference>
<dbReference type="PANTHER" id="PTHR42684:SF3">
    <property type="entry name" value="ADENOSYLMETHIONINE-8-AMINO-7-OXONONANOATE AMINOTRANSFERASE"/>
    <property type="match status" value="1"/>
</dbReference>
<dbReference type="PROSITE" id="PS00600">
    <property type="entry name" value="AA_TRANSFER_CLASS_3"/>
    <property type="match status" value="1"/>
</dbReference>
<dbReference type="InterPro" id="IPR049704">
    <property type="entry name" value="Aminotrans_3_PPA_site"/>
</dbReference>
<dbReference type="EC" id="2.6.1.62" evidence="9"/>
<protein>
    <recommendedName>
        <fullName evidence="9">Adenosylmethionine-8-amino-7-oxononanoate aminotransferase</fullName>
        <ecNumber evidence="9">2.6.1.62</ecNumber>
    </recommendedName>
    <alternativeName>
        <fullName evidence="9">7,8-diamino-pelargonic acid aminotransferase</fullName>
        <shortName evidence="9">DAPA AT</shortName>
        <shortName evidence="9">DAPA aminotransferase</shortName>
    </alternativeName>
    <alternativeName>
        <fullName evidence="9">7,8-diaminononanoate synthase</fullName>
        <shortName evidence="9">DANS</shortName>
    </alternativeName>
    <alternativeName>
        <fullName evidence="9">Diaminopelargonic acid synthase</fullName>
    </alternativeName>
</protein>
<dbReference type="SUPFAM" id="SSF53383">
    <property type="entry name" value="PLP-dependent transferases"/>
    <property type="match status" value="1"/>
</dbReference>
<feature type="binding site" evidence="9">
    <location>
        <position position="252"/>
    </location>
    <ligand>
        <name>pyridoxal 5'-phosphate</name>
        <dbReference type="ChEBI" id="CHEBI:597326"/>
    </ligand>
</feature>